<evidence type="ECO:0000313" key="4">
    <source>
        <dbReference type="Proteomes" id="UP000000845"/>
    </source>
</evidence>
<keyword evidence="4" id="KW-1185">Reference proteome</keyword>
<dbReference type="eggNOG" id="ENOG50342ZY">
    <property type="taxonomic scope" value="Bacteria"/>
</dbReference>
<dbReference type="STRING" id="526218.Sterm_0240"/>
<keyword evidence="2" id="KW-1133">Transmembrane helix</keyword>
<reference evidence="4" key="1">
    <citation type="submission" date="2009-09" db="EMBL/GenBank/DDBJ databases">
        <title>The complete chromosome of Sebaldella termitidis ATCC 33386.</title>
        <authorList>
            <consortium name="US DOE Joint Genome Institute (JGI-PGF)"/>
            <person name="Lucas S."/>
            <person name="Copeland A."/>
            <person name="Lapidus A."/>
            <person name="Glavina del Rio T."/>
            <person name="Dalin E."/>
            <person name="Tice H."/>
            <person name="Bruce D."/>
            <person name="Goodwin L."/>
            <person name="Pitluck S."/>
            <person name="Kyrpides N."/>
            <person name="Mavromatis K."/>
            <person name="Ivanova N."/>
            <person name="Mikhailova N."/>
            <person name="Sims D."/>
            <person name="Meincke L."/>
            <person name="Brettin T."/>
            <person name="Detter J.C."/>
            <person name="Han C."/>
            <person name="Larimer F."/>
            <person name="Land M."/>
            <person name="Hauser L."/>
            <person name="Markowitz V."/>
            <person name="Cheng J.F."/>
            <person name="Hugenholtz P."/>
            <person name="Woyke T."/>
            <person name="Wu D."/>
            <person name="Eisen J.A."/>
        </authorList>
    </citation>
    <scope>NUCLEOTIDE SEQUENCE [LARGE SCALE GENOMIC DNA]</scope>
    <source>
        <strain evidence="4">ATCC 33386 / NCTC 11300</strain>
    </source>
</reference>
<accession>D1AKV9</accession>
<feature type="coiled-coil region" evidence="1">
    <location>
        <begin position="255"/>
        <end position="282"/>
    </location>
</feature>
<keyword evidence="1" id="KW-0175">Coiled coil</keyword>
<dbReference type="EMBL" id="CP001739">
    <property type="protein sequence ID" value="ACZ07125.1"/>
    <property type="molecule type" value="Genomic_DNA"/>
</dbReference>
<dbReference type="RefSeq" id="WP_012859724.1">
    <property type="nucleotide sequence ID" value="NC_013517.1"/>
</dbReference>
<dbReference type="Proteomes" id="UP000000845">
    <property type="component" value="Chromosome"/>
</dbReference>
<proteinExistence type="predicted"/>
<evidence type="ECO:0000256" key="1">
    <source>
        <dbReference type="SAM" id="Coils"/>
    </source>
</evidence>
<keyword evidence="2" id="KW-0472">Membrane</keyword>
<gene>
    <name evidence="3" type="ordered locus">Sterm_0240</name>
</gene>
<evidence type="ECO:0000256" key="2">
    <source>
        <dbReference type="SAM" id="Phobius"/>
    </source>
</evidence>
<feature type="transmembrane region" description="Helical" evidence="2">
    <location>
        <begin position="236"/>
        <end position="253"/>
    </location>
</feature>
<organism evidence="3 4">
    <name type="scientific">Sebaldella termitidis (strain ATCC 33386 / NCTC 11300)</name>
    <dbReference type="NCBI Taxonomy" id="526218"/>
    <lineage>
        <taxon>Bacteria</taxon>
        <taxon>Fusobacteriati</taxon>
        <taxon>Fusobacteriota</taxon>
        <taxon>Fusobacteriia</taxon>
        <taxon>Fusobacteriales</taxon>
        <taxon>Leptotrichiaceae</taxon>
        <taxon>Sebaldella</taxon>
    </lineage>
</organism>
<dbReference type="AlphaFoldDB" id="D1AKV9"/>
<keyword evidence="2" id="KW-0812">Transmembrane</keyword>
<reference evidence="3 4" key="2">
    <citation type="journal article" date="2010" name="Stand. Genomic Sci.">
        <title>Complete genome sequence of Sebaldella termitidis type strain (NCTC 11300).</title>
        <authorList>
            <person name="Harmon-Smith M."/>
            <person name="Celia L."/>
            <person name="Chertkov O."/>
            <person name="Lapidus A."/>
            <person name="Copeland A."/>
            <person name="Glavina Del Rio T."/>
            <person name="Nolan M."/>
            <person name="Lucas S."/>
            <person name="Tice H."/>
            <person name="Cheng J.F."/>
            <person name="Han C."/>
            <person name="Detter J.C."/>
            <person name="Bruce D."/>
            <person name="Goodwin L."/>
            <person name="Pitluck S."/>
            <person name="Pati A."/>
            <person name="Liolios K."/>
            <person name="Ivanova N."/>
            <person name="Mavromatis K."/>
            <person name="Mikhailova N."/>
            <person name="Chen A."/>
            <person name="Palaniappan K."/>
            <person name="Land M."/>
            <person name="Hauser L."/>
            <person name="Chang Y.J."/>
            <person name="Jeffries C.D."/>
            <person name="Brettin T."/>
            <person name="Goker M."/>
            <person name="Beck B."/>
            <person name="Bristow J."/>
            <person name="Eisen J.A."/>
            <person name="Markowitz V."/>
            <person name="Hugenholtz P."/>
            <person name="Kyrpides N.C."/>
            <person name="Klenk H.P."/>
            <person name="Chen F."/>
        </authorList>
    </citation>
    <scope>NUCLEOTIDE SEQUENCE [LARGE SCALE GENOMIC DNA]</scope>
    <source>
        <strain evidence="4">ATCC 33386 / NCTC 11300</strain>
    </source>
</reference>
<sequence>MLEIYLKSENRLFLKYHEEITAYTFDNILEVINDIKNKYGIKKEKVSLILDFSRFYISFFEAPSSNSKEEQNLLKSFLSDEIENYSIKNFITKQFYLDHPLRKSLVFCIRRDFIVNLAALLKKYGFIITECKADIIGIYRYYENEDVSVLTFGDELSSFLSVRNRNIQGFKSLNLNINDSDNINSYEFVNDDETMIFLDYQPENIEIIFKGCELSNDINFLNTRIPIFKNIKMKNIFPYFLIILICILLNLFLSTNELEKKNDEIKNEVETIQQSFLAAKNENIPDYSKDLNELKEIIQNMKYQNHYKFLKFLIEESNTDTGFSKIIYENNFWTIEGDSLKFKNIEKFEIKLARYAQNIELIFIKSRSKLLTFQYKIGDIIWN</sequence>
<protein>
    <submittedName>
        <fullName evidence="3">Uncharacterized protein</fullName>
    </submittedName>
</protein>
<dbReference type="HOGENOM" id="CLU_721393_0_0_0"/>
<dbReference type="KEGG" id="str:Sterm_0240"/>
<name>D1AKV9_SEBTE</name>
<evidence type="ECO:0000313" key="3">
    <source>
        <dbReference type="EMBL" id="ACZ07125.1"/>
    </source>
</evidence>